<sequence>MGLESRRLPRGCCTVERRAPVSSATGVGIASGIVAATGFCVDSDVVTVQVKAVVSALVICSLITSWLAWKHLTCESKGRLERGRNSDVASGTSEEASRQLGCSGAQALRVDEDQLDWFLGELARIHAVQLDPGQTHSVSAPRRATIRAAFDDMRIAAASMEQAPSLHEPIDDVFFGRLLVATDFDVTKSMKLARAYVAFRREMGGSIPPPLEIMRTRSFMLPFCDGSGRPVLFVRGKYVDTRLKVETLRKMFRAFQDAIILQLLRQRSGVSQTNPLEQYLVVIDMDGAGWSNVSLSALKMLVCETTTKYPDRVQEFVLLGFNSTARTIWSVLAPFVHPRTRQKVKMVAPDDAVALMRSLIERDLLPSTYGGTGKPFAEDEGSCLADRLGVIAADAWNFLERDALRAPVTKSGATAVTGRKGEDAPVRTVLNSCFAGVCLPSPRYL</sequence>
<reference evidence="2" key="1">
    <citation type="submission" date="2021-01" db="EMBL/GenBank/DDBJ databases">
        <authorList>
            <person name="Corre E."/>
            <person name="Pelletier E."/>
            <person name="Niang G."/>
            <person name="Scheremetjew M."/>
            <person name="Finn R."/>
            <person name="Kale V."/>
            <person name="Holt S."/>
            <person name="Cochrane G."/>
            <person name="Meng A."/>
            <person name="Brown T."/>
            <person name="Cohen L."/>
        </authorList>
    </citation>
    <scope>NUCLEOTIDE SEQUENCE</scope>
</reference>
<dbReference type="PROSITE" id="PS50191">
    <property type="entry name" value="CRAL_TRIO"/>
    <property type="match status" value="1"/>
</dbReference>
<protein>
    <recommendedName>
        <fullName evidence="1">CRAL-TRIO domain-containing protein</fullName>
    </recommendedName>
</protein>
<accession>A0A7S1EZ11</accession>
<organism evidence="2">
    <name type="scientific">Noctiluca scintillans</name>
    <name type="common">Sea sparkle</name>
    <name type="synonym">Red tide dinoflagellate</name>
    <dbReference type="NCBI Taxonomy" id="2966"/>
    <lineage>
        <taxon>Eukaryota</taxon>
        <taxon>Sar</taxon>
        <taxon>Alveolata</taxon>
        <taxon>Dinophyceae</taxon>
        <taxon>Noctilucales</taxon>
        <taxon>Noctilucaceae</taxon>
        <taxon>Noctiluca</taxon>
    </lineage>
</organism>
<proteinExistence type="predicted"/>
<dbReference type="Gene3D" id="3.40.525.10">
    <property type="entry name" value="CRAL-TRIO lipid binding domain"/>
    <property type="match status" value="1"/>
</dbReference>
<feature type="domain" description="CRAL-TRIO" evidence="1">
    <location>
        <begin position="207"/>
        <end position="377"/>
    </location>
</feature>
<gene>
    <name evidence="2" type="ORF">NSCI0253_LOCUS6640</name>
</gene>
<dbReference type="SUPFAM" id="SSF52087">
    <property type="entry name" value="CRAL/TRIO domain"/>
    <property type="match status" value="1"/>
</dbReference>
<dbReference type="InterPro" id="IPR036273">
    <property type="entry name" value="CRAL/TRIO_N_dom_sf"/>
</dbReference>
<dbReference type="InterPro" id="IPR036865">
    <property type="entry name" value="CRAL-TRIO_dom_sf"/>
</dbReference>
<dbReference type="PANTHER" id="PTHR46277:SF3">
    <property type="entry name" value="BINDING PROTEIN, PUTATIVE-RELATED"/>
    <property type="match status" value="1"/>
</dbReference>
<dbReference type="Pfam" id="PF00650">
    <property type="entry name" value="CRAL_TRIO"/>
    <property type="match status" value="1"/>
</dbReference>
<dbReference type="PRINTS" id="PR00180">
    <property type="entry name" value="CRETINALDHBP"/>
</dbReference>
<dbReference type="EMBL" id="HBFQ01009494">
    <property type="protein sequence ID" value="CAD8832293.1"/>
    <property type="molecule type" value="Transcribed_RNA"/>
</dbReference>
<evidence type="ECO:0000313" key="2">
    <source>
        <dbReference type="EMBL" id="CAD8832293.1"/>
    </source>
</evidence>
<name>A0A7S1EZ11_NOCSC</name>
<evidence type="ECO:0000259" key="1">
    <source>
        <dbReference type="PROSITE" id="PS50191"/>
    </source>
</evidence>
<dbReference type="SMART" id="SM00516">
    <property type="entry name" value="SEC14"/>
    <property type="match status" value="1"/>
</dbReference>
<dbReference type="SUPFAM" id="SSF46938">
    <property type="entry name" value="CRAL/TRIO N-terminal domain"/>
    <property type="match status" value="1"/>
</dbReference>
<dbReference type="InterPro" id="IPR001251">
    <property type="entry name" value="CRAL-TRIO_dom"/>
</dbReference>
<dbReference type="PANTHER" id="PTHR46277">
    <property type="entry name" value="OS03G0850700 PROTEIN"/>
    <property type="match status" value="1"/>
</dbReference>
<dbReference type="AlphaFoldDB" id="A0A7S1EZ11"/>
<dbReference type="CDD" id="cd00170">
    <property type="entry name" value="SEC14"/>
    <property type="match status" value="1"/>
</dbReference>